<dbReference type="GO" id="GO:0005886">
    <property type="term" value="C:plasma membrane"/>
    <property type="evidence" value="ECO:0007669"/>
    <property type="project" value="UniProtKB-SubCell"/>
</dbReference>
<keyword evidence="4 7" id="KW-0812">Transmembrane</keyword>
<sequence length="104" mass="11114">MDWLYLLIAGIGEVVGVIGINKVNQKKSVTSFGFLIGGFLVSFIFLSLAMDTIAMSTAYAVWTGMGTVGSAVVGMLVYGESKDWRRILFISMVLSAAVGLKLIS</sequence>
<dbReference type="GO" id="GO:0022857">
    <property type="term" value="F:transmembrane transporter activity"/>
    <property type="evidence" value="ECO:0007669"/>
    <property type="project" value="InterPro"/>
</dbReference>
<comment type="caution">
    <text evidence="9">The sequence shown here is derived from an EMBL/GenBank/DDBJ whole genome shotgun (WGS) entry which is preliminary data.</text>
</comment>
<dbReference type="Gene3D" id="1.10.3730.20">
    <property type="match status" value="1"/>
</dbReference>
<comment type="similarity">
    <text evidence="7">Belongs to the drug/metabolite transporter (DMT) superfamily. Small multidrug resistance (SMR) (TC 2.A.7.1) family.</text>
</comment>
<keyword evidence="5 8" id="KW-1133">Transmembrane helix</keyword>
<dbReference type="PANTHER" id="PTHR30561:SF0">
    <property type="entry name" value="GUANIDINIUM EXPORTER"/>
    <property type="match status" value="1"/>
</dbReference>
<gene>
    <name evidence="9" type="ORF">GMD78_16500</name>
</gene>
<evidence type="ECO:0000256" key="5">
    <source>
        <dbReference type="ARBA" id="ARBA00022989"/>
    </source>
</evidence>
<organism evidence="9 10">
    <name type="scientific">Ornithinibacillus caprae</name>
    <dbReference type="NCBI Taxonomy" id="2678566"/>
    <lineage>
        <taxon>Bacteria</taxon>
        <taxon>Bacillati</taxon>
        <taxon>Bacillota</taxon>
        <taxon>Bacilli</taxon>
        <taxon>Bacillales</taxon>
        <taxon>Bacillaceae</taxon>
        <taxon>Ornithinibacillus</taxon>
    </lineage>
</organism>
<dbReference type="PANTHER" id="PTHR30561">
    <property type="entry name" value="SMR FAMILY PROTON-DEPENDENT DRUG EFFLUX TRANSPORTER SUGE"/>
    <property type="match status" value="1"/>
</dbReference>
<evidence type="ECO:0000256" key="8">
    <source>
        <dbReference type="SAM" id="Phobius"/>
    </source>
</evidence>
<dbReference type="SUPFAM" id="SSF103481">
    <property type="entry name" value="Multidrug resistance efflux transporter EmrE"/>
    <property type="match status" value="1"/>
</dbReference>
<keyword evidence="3" id="KW-1003">Cell membrane</keyword>
<dbReference type="RefSeq" id="WP_155670330.1">
    <property type="nucleotide sequence ID" value="NZ_WOCA01000016.1"/>
</dbReference>
<dbReference type="AlphaFoldDB" id="A0A6N8FKS1"/>
<evidence type="ECO:0000256" key="3">
    <source>
        <dbReference type="ARBA" id="ARBA00022475"/>
    </source>
</evidence>
<proteinExistence type="inferred from homology"/>
<evidence type="ECO:0000256" key="1">
    <source>
        <dbReference type="ARBA" id="ARBA00004651"/>
    </source>
</evidence>
<evidence type="ECO:0000256" key="7">
    <source>
        <dbReference type="RuleBase" id="RU003942"/>
    </source>
</evidence>
<feature type="transmembrane region" description="Helical" evidence="8">
    <location>
        <begin position="84"/>
        <end position="103"/>
    </location>
</feature>
<reference evidence="9 10" key="1">
    <citation type="submission" date="2019-11" db="EMBL/GenBank/DDBJ databases">
        <authorList>
            <person name="Li X."/>
        </authorList>
    </citation>
    <scope>NUCLEOTIDE SEQUENCE [LARGE SCALE GENOMIC DNA]</scope>
    <source>
        <strain evidence="9 10">L9</strain>
    </source>
</reference>
<evidence type="ECO:0000256" key="4">
    <source>
        <dbReference type="ARBA" id="ARBA00022692"/>
    </source>
</evidence>
<keyword evidence="6 8" id="KW-0472">Membrane</keyword>
<dbReference type="InterPro" id="IPR045324">
    <property type="entry name" value="Small_multidrug_res"/>
</dbReference>
<keyword evidence="2" id="KW-0813">Transport</keyword>
<dbReference type="InterPro" id="IPR000390">
    <property type="entry name" value="Small_drug/metabolite_transptr"/>
</dbReference>
<feature type="transmembrane region" description="Helical" evidence="8">
    <location>
        <begin position="57"/>
        <end position="78"/>
    </location>
</feature>
<dbReference type="Proteomes" id="UP000469125">
    <property type="component" value="Unassembled WGS sequence"/>
</dbReference>
<evidence type="ECO:0000313" key="9">
    <source>
        <dbReference type="EMBL" id="MUK89973.1"/>
    </source>
</evidence>
<feature type="transmembrane region" description="Helical" evidence="8">
    <location>
        <begin position="32"/>
        <end position="50"/>
    </location>
</feature>
<evidence type="ECO:0000256" key="2">
    <source>
        <dbReference type="ARBA" id="ARBA00022448"/>
    </source>
</evidence>
<comment type="subcellular location">
    <subcellularLocation>
        <location evidence="1 7">Cell membrane</location>
        <topology evidence="1 7">Multi-pass membrane protein</topology>
    </subcellularLocation>
</comment>
<accession>A0A6N8FKS1</accession>
<name>A0A6N8FKS1_9BACI</name>
<dbReference type="Pfam" id="PF00893">
    <property type="entry name" value="Multi_Drug_Res"/>
    <property type="match status" value="1"/>
</dbReference>
<evidence type="ECO:0000313" key="10">
    <source>
        <dbReference type="Proteomes" id="UP000469125"/>
    </source>
</evidence>
<protein>
    <submittedName>
        <fullName evidence="9">QacE family quaternary ammonium compound efflux SMR transporter</fullName>
    </submittedName>
</protein>
<dbReference type="InterPro" id="IPR037185">
    <property type="entry name" value="EmrE-like"/>
</dbReference>
<keyword evidence="10" id="KW-1185">Reference proteome</keyword>
<evidence type="ECO:0000256" key="6">
    <source>
        <dbReference type="ARBA" id="ARBA00023136"/>
    </source>
</evidence>
<dbReference type="EMBL" id="WOCA01000016">
    <property type="protein sequence ID" value="MUK89973.1"/>
    <property type="molecule type" value="Genomic_DNA"/>
</dbReference>